<dbReference type="AlphaFoldDB" id="A0A4R2RWY1"/>
<dbReference type="SMART" id="SM00346">
    <property type="entry name" value="HTH_ICLR"/>
    <property type="match status" value="1"/>
</dbReference>
<feature type="domain" description="HTH iclR-type" evidence="6">
    <location>
        <begin position="8"/>
        <end position="69"/>
    </location>
</feature>
<proteinExistence type="predicted"/>
<protein>
    <recommendedName>
        <fullName evidence="5">Glycerol operon regulatory protein</fullName>
    </recommendedName>
</protein>
<evidence type="ECO:0000259" key="6">
    <source>
        <dbReference type="PROSITE" id="PS51077"/>
    </source>
</evidence>
<dbReference type="InterPro" id="IPR036390">
    <property type="entry name" value="WH_DNA-bd_sf"/>
</dbReference>
<evidence type="ECO:0000256" key="2">
    <source>
        <dbReference type="ARBA" id="ARBA00023125"/>
    </source>
</evidence>
<organism evidence="8 9">
    <name type="scientific">Baia soyae</name>
    <dbReference type="NCBI Taxonomy" id="1544746"/>
    <lineage>
        <taxon>Bacteria</taxon>
        <taxon>Bacillati</taxon>
        <taxon>Bacillota</taxon>
        <taxon>Bacilli</taxon>
        <taxon>Bacillales</taxon>
        <taxon>Thermoactinomycetaceae</taxon>
        <taxon>Baia</taxon>
    </lineage>
</organism>
<dbReference type="EMBL" id="SLXV01000020">
    <property type="protein sequence ID" value="TCP67297.1"/>
    <property type="molecule type" value="Genomic_DNA"/>
</dbReference>
<dbReference type="Proteomes" id="UP000294746">
    <property type="component" value="Unassembled WGS sequence"/>
</dbReference>
<evidence type="ECO:0000259" key="7">
    <source>
        <dbReference type="PROSITE" id="PS51078"/>
    </source>
</evidence>
<dbReference type="OrthoDB" id="9791752at2"/>
<dbReference type="RefSeq" id="WP_131848913.1">
    <property type="nucleotide sequence ID" value="NZ_SLXV01000020.1"/>
</dbReference>
<name>A0A4R2RWY1_9BACL</name>
<gene>
    <name evidence="8" type="ORF">EDD57_12013</name>
</gene>
<dbReference type="Pfam" id="PF01614">
    <property type="entry name" value="IclR_C"/>
    <property type="match status" value="1"/>
</dbReference>
<dbReference type="PANTHER" id="PTHR30136:SF35">
    <property type="entry name" value="HTH-TYPE TRANSCRIPTIONAL REGULATOR RV1719"/>
    <property type="match status" value="1"/>
</dbReference>
<keyword evidence="2" id="KW-0238">DNA-binding</keyword>
<dbReference type="PROSITE" id="PS51077">
    <property type="entry name" value="HTH_ICLR"/>
    <property type="match status" value="1"/>
</dbReference>
<comment type="function">
    <text evidence="4">May be an activator protein for the gylABX operon.</text>
</comment>
<reference evidence="8 9" key="1">
    <citation type="submission" date="2019-03" db="EMBL/GenBank/DDBJ databases">
        <title>Genomic Encyclopedia of Type Strains, Phase IV (KMG-IV): sequencing the most valuable type-strain genomes for metagenomic binning, comparative biology and taxonomic classification.</title>
        <authorList>
            <person name="Goeker M."/>
        </authorList>
    </citation>
    <scope>NUCLEOTIDE SEQUENCE [LARGE SCALE GENOMIC DNA]</scope>
    <source>
        <strain evidence="8 9">DSM 46831</strain>
    </source>
</reference>
<dbReference type="PANTHER" id="PTHR30136">
    <property type="entry name" value="HELIX-TURN-HELIX TRANSCRIPTIONAL REGULATOR, ICLR FAMILY"/>
    <property type="match status" value="1"/>
</dbReference>
<accession>A0A4R2RWY1</accession>
<keyword evidence="1" id="KW-0805">Transcription regulation</keyword>
<comment type="caution">
    <text evidence="8">The sequence shown here is derived from an EMBL/GenBank/DDBJ whole genome shotgun (WGS) entry which is preliminary data.</text>
</comment>
<dbReference type="FunFam" id="1.10.10.10:FF:000056">
    <property type="entry name" value="IclR family transcriptional regulator"/>
    <property type="match status" value="1"/>
</dbReference>
<dbReference type="InterPro" id="IPR036388">
    <property type="entry name" value="WH-like_DNA-bd_sf"/>
</dbReference>
<dbReference type="Gene3D" id="1.10.10.10">
    <property type="entry name" value="Winged helix-like DNA-binding domain superfamily/Winged helix DNA-binding domain"/>
    <property type="match status" value="1"/>
</dbReference>
<evidence type="ECO:0000256" key="5">
    <source>
        <dbReference type="ARBA" id="ARBA00070406"/>
    </source>
</evidence>
<evidence type="ECO:0000313" key="9">
    <source>
        <dbReference type="Proteomes" id="UP000294746"/>
    </source>
</evidence>
<dbReference type="Gene3D" id="3.30.450.40">
    <property type="match status" value="1"/>
</dbReference>
<keyword evidence="3" id="KW-0804">Transcription</keyword>
<dbReference type="InterPro" id="IPR014757">
    <property type="entry name" value="Tscrpt_reg_IclR_C"/>
</dbReference>
<evidence type="ECO:0000256" key="1">
    <source>
        <dbReference type="ARBA" id="ARBA00023015"/>
    </source>
</evidence>
<dbReference type="GO" id="GO:0045892">
    <property type="term" value="P:negative regulation of DNA-templated transcription"/>
    <property type="evidence" value="ECO:0007669"/>
    <property type="project" value="TreeGrafter"/>
</dbReference>
<dbReference type="SUPFAM" id="SSF55781">
    <property type="entry name" value="GAF domain-like"/>
    <property type="match status" value="1"/>
</dbReference>
<dbReference type="GO" id="GO:0003700">
    <property type="term" value="F:DNA-binding transcription factor activity"/>
    <property type="evidence" value="ECO:0007669"/>
    <property type="project" value="TreeGrafter"/>
</dbReference>
<sequence>MEEKKTTTRAAERALDILLCFVGKPELAMREIVEKTELSKSTVFRLLATLETKGFVKRDADTEKYSLGFRIWELANHINRSDDPAILFLPEMERLRDEIDETVSLYVRDGLERVRIQAVESQQAIRRVAPIGARLPLSVGASSKVIVAYTEGDLLGKVLSDPMWPSGIDRDLYIKQLQEIRTQEYAISMEEREAGTSAVSVAIHSRAGNLIAALVLSGPISRMNEEQMIQYVPRLVKAAEEMGKLV</sequence>
<keyword evidence="9" id="KW-1185">Reference proteome</keyword>
<evidence type="ECO:0000256" key="4">
    <source>
        <dbReference type="ARBA" id="ARBA00058938"/>
    </source>
</evidence>
<dbReference type="GO" id="GO:0003677">
    <property type="term" value="F:DNA binding"/>
    <property type="evidence" value="ECO:0007669"/>
    <property type="project" value="UniProtKB-KW"/>
</dbReference>
<evidence type="ECO:0000313" key="8">
    <source>
        <dbReference type="EMBL" id="TCP67297.1"/>
    </source>
</evidence>
<evidence type="ECO:0000256" key="3">
    <source>
        <dbReference type="ARBA" id="ARBA00023163"/>
    </source>
</evidence>
<dbReference type="SUPFAM" id="SSF46785">
    <property type="entry name" value="Winged helix' DNA-binding domain"/>
    <property type="match status" value="1"/>
</dbReference>
<dbReference type="InterPro" id="IPR050707">
    <property type="entry name" value="HTH_MetabolicPath_Reg"/>
</dbReference>
<dbReference type="InterPro" id="IPR029016">
    <property type="entry name" value="GAF-like_dom_sf"/>
</dbReference>
<dbReference type="PROSITE" id="PS51078">
    <property type="entry name" value="ICLR_ED"/>
    <property type="match status" value="1"/>
</dbReference>
<feature type="domain" description="IclR-ED" evidence="7">
    <location>
        <begin position="70"/>
        <end position="246"/>
    </location>
</feature>
<dbReference type="Pfam" id="PF09339">
    <property type="entry name" value="HTH_IclR"/>
    <property type="match status" value="1"/>
</dbReference>
<dbReference type="InterPro" id="IPR005471">
    <property type="entry name" value="Tscrpt_reg_IclR_N"/>
</dbReference>